<dbReference type="Proteomes" id="UP001472677">
    <property type="component" value="Unassembled WGS sequence"/>
</dbReference>
<comment type="caution">
    <text evidence="2">The sequence shown here is derived from an EMBL/GenBank/DDBJ whole genome shotgun (WGS) entry which is preliminary data.</text>
</comment>
<keyword evidence="1" id="KW-0732">Signal</keyword>
<proteinExistence type="predicted"/>
<sequence>MQICLHGMEPWGPPRHLEVALFCLCWNLADGRSACMEWIYSYKPYPSLPFNPSPALINLLNIHPLFSNYEPYPNLPSIPCKQICHRSGSSTGRTRPPRGGEVDPTAPFHASRSALFPQLKPANGFAQREWLEPGPGHLEVARSPVYCRS</sequence>
<dbReference type="EMBL" id="JBBPBM010000089">
    <property type="protein sequence ID" value="KAK8510012.1"/>
    <property type="molecule type" value="Genomic_DNA"/>
</dbReference>
<organism evidence="2 3">
    <name type="scientific">Hibiscus sabdariffa</name>
    <name type="common">roselle</name>
    <dbReference type="NCBI Taxonomy" id="183260"/>
    <lineage>
        <taxon>Eukaryota</taxon>
        <taxon>Viridiplantae</taxon>
        <taxon>Streptophyta</taxon>
        <taxon>Embryophyta</taxon>
        <taxon>Tracheophyta</taxon>
        <taxon>Spermatophyta</taxon>
        <taxon>Magnoliopsida</taxon>
        <taxon>eudicotyledons</taxon>
        <taxon>Gunneridae</taxon>
        <taxon>Pentapetalae</taxon>
        <taxon>rosids</taxon>
        <taxon>malvids</taxon>
        <taxon>Malvales</taxon>
        <taxon>Malvaceae</taxon>
        <taxon>Malvoideae</taxon>
        <taxon>Hibiscus</taxon>
    </lineage>
</organism>
<evidence type="ECO:0000256" key="1">
    <source>
        <dbReference type="SAM" id="SignalP"/>
    </source>
</evidence>
<keyword evidence="3" id="KW-1185">Reference proteome</keyword>
<name>A0ABR2BSR6_9ROSI</name>
<protein>
    <submittedName>
        <fullName evidence="2">Uncharacterized protein</fullName>
    </submittedName>
</protein>
<accession>A0ABR2BSR6</accession>
<reference evidence="2 3" key="1">
    <citation type="journal article" date="2024" name="G3 (Bethesda)">
        <title>Genome assembly of Hibiscus sabdariffa L. provides insights into metabolisms of medicinal natural products.</title>
        <authorList>
            <person name="Kim T."/>
        </authorList>
    </citation>
    <scope>NUCLEOTIDE SEQUENCE [LARGE SCALE GENOMIC DNA]</scope>
    <source>
        <strain evidence="2">TK-2024</strain>
        <tissue evidence="2">Old leaves</tissue>
    </source>
</reference>
<feature type="chain" id="PRO_5047290000" evidence="1">
    <location>
        <begin position="32"/>
        <end position="149"/>
    </location>
</feature>
<evidence type="ECO:0000313" key="3">
    <source>
        <dbReference type="Proteomes" id="UP001472677"/>
    </source>
</evidence>
<gene>
    <name evidence="2" type="ORF">V6N12_035335</name>
</gene>
<evidence type="ECO:0000313" key="2">
    <source>
        <dbReference type="EMBL" id="KAK8510012.1"/>
    </source>
</evidence>
<feature type="signal peptide" evidence="1">
    <location>
        <begin position="1"/>
        <end position="31"/>
    </location>
</feature>